<dbReference type="GO" id="GO:0004252">
    <property type="term" value="F:serine-type endopeptidase activity"/>
    <property type="evidence" value="ECO:0007669"/>
    <property type="project" value="UniProtKB-UniRule"/>
</dbReference>
<dbReference type="InterPro" id="IPR056002">
    <property type="entry name" value="DUF7580"/>
</dbReference>
<accession>A0A3M2SIH1</accession>
<comment type="caution">
    <text evidence="9">The sequence shown here is derived from an EMBL/GenBank/DDBJ whole genome shotgun (WGS) entry which is preliminary data.</text>
</comment>
<comment type="similarity">
    <text evidence="1 5">Belongs to the peptidase S8 family.</text>
</comment>
<dbReference type="InterPro" id="IPR022398">
    <property type="entry name" value="Peptidase_S8_His-AS"/>
</dbReference>
<dbReference type="InterPro" id="IPR023827">
    <property type="entry name" value="Peptidase_S8_Asp-AS"/>
</dbReference>
<dbReference type="InterPro" id="IPR050131">
    <property type="entry name" value="Peptidase_S8_subtilisin-like"/>
</dbReference>
<evidence type="ECO:0000256" key="5">
    <source>
        <dbReference type="PROSITE-ProRule" id="PRU01240"/>
    </source>
</evidence>
<feature type="domain" description="Peptidase S8/S53" evidence="7">
    <location>
        <begin position="646"/>
        <end position="864"/>
    </location>
</feature>
<feature type="region of interest" description="Disordered" evidence="6">
    <location>
        <begin position="535"/>
        <end position="596"/>
    </location>
</feature>
<dbReference type="GO" id="GO:0006508">
    <property type="term" value="P:proteolysis"/>
    <property type="evidence" value="ECO:0007669"/>
    <property type="project" value="UniProtKB-KW"/>
</dbReference>
<dbReference type="PROSITE" id="PS51892">
    <property type="entry name" value="SUBTILASE"/>
    <property type="match status" value="1"/>
</dbReference>
<evidence type="ECO:0000256" key="4">
    <source>
        <dbReference type="ARBA" id="ARBA00022825"/>
    </source>
</evidence>
<organism evidence="9 10">
    <name type="scientific">Fusarium kuroshium</name>
    <dbReference type="NCBI Taxonomy" id="2010991"/>
    <lineage>
        <taxon>Eukaryota</taxon>
        <taxon>Fungi</taxon>
        <taxon>Dikarya</taxon>
        <taxon>Ascomycota</taxon>
        <taxon>Pezizomycotina</taxon>
        <taxon>Sordariomycetes</taxon>
        <taxon>Hypocreomycetidae</taxon>
        <taxon>Hypocreales</taxon>
        <taxon>Nectriaceae</taxon>
        <taxon>Fusarium</taxon>
        <taxon>Fusarium solani species complex</taxon>
    </lineage>
</organism>
<dbReference type="PANTHER" id="PTHR43806">
    <property type="entry name" value="PEPTIDASE S8"/>
    <property type="match status" value="1"/>
</dbReference>
<evidence type="ECO:0000256" key="2">
    <source>
        <dbReference type="ARBA" id="ARBA00022670"/>
    </source>
</evidence>
<dbReference type="InterPro" id="IPR036852">
    <property type="entry name" value="Peptidase_S8/S53_dom_sf"/>
</dbReference>
<evidence type="ECO:0000256" key="6">
    <source>
        <dbReference type="SAM" id="MobiDB-lite"/>
    </source>
</evidence>
<proteinExistence type="inferred from homology"/>
<sequence length="918" mass="103226">MPRNSLMDIYEALELAPKAIEKVAHIAAALGSERKERTVCGRLGGELLIVAYHLMSVEPKEHRQLRNVRKLLKDIEWICSWPTYPSDDYPCLQEIAQAIPGTSSYDQAKKKILDGLLAITAGKGEEAEKAILHIKRFGAAEKPKTDELSAIPKSTPAEYPNEATILAYDVLQKYMYCTCTIEAAEMPPEKRHLTKLLLQPVPLPDRAGNVYFDMLFSSAPLSNKPTFGRWQDVQLLVPRAQQPPKKPKKKVRFGDSNDDPTDFQVQRIVEEVSHGGFCELICQYGNARLCLTILDRKLQLLPCKPPEQVVENTPSISLATVLRNYHLTAKMKAWLAYILAQSVWQFYDSDWMKTRWTSETIQFMSEYSSSLSKDKTNVFASKPYISVRFGDDDPDACESSSTFNELHRHPRVRALGIMLVEIGIGSPLPRAEEDYDDQSEIGKINADWLRAREYSDLEKPWPNFDYLKYRTAVKSCLDQDIFATSPFMPNASSKELADGLKKRRKILYDCVVFPLEQLLQGTGWKDELQNIGPLRSHTKPLPVKPASNTPNQRSFQRLAGRPTEASTHLPSRSIPRAFLQDEAISSPRGTEGMPNPIDMEESALLGDGEGIGINTDRRRYEKTRKWMKDFKNLCMELDIGLSGERLRVAILDSGIDYCHSDLYKDSRIKDMVSWVDEEPGVDTCGHGTHIAGIILSLTENVEIYVGKITKSRTFTDKEPIAKKAIKHARTNWKVDMISLSFGFEESIKSIEDEINQCIFSGIAVFAAASNDGVDGDRTYPAKYEGVLCIHAATGEGNKATFNPNPLGKEDNFMVVGDCIKSSWPGRNSNGTWAKKQQSGTSFATPVAVCTAAIMIDYIRKNMPDHTSWRISPKSRQGVRAIFRLMAKNSDGYDWVSPRGYFKKLEATIHGEIRGALQR</sequence>
<dbReference type="PROSITE" id="PS00136">
    <property type="entry name" value="SUBTILASE_ASP"/>
    <property type="match status" value="1"/>
</dbReference>
<dbReference type="Proteomes" id="UP000277212">
    <property type="component" value="Unassembled WGS sequence"/>
</dbReference>
<dbReference type="STRING" id="2010991.A0A3M2SIH1"/>
<evidence type="ECO:0000259" key="8">
    <source>
        <dbReference type="Pfam" id="PF24476"/>
    </source>
</evidence>
<keyword evidence="3 5" id="KW-0378">Hydrolase</keyword>
<dbReference type="CDD" id="cd00306">
    <property type="entry name" value="Peptidases_S8_S53"/>
    <property type="match status" value="1"/>
</dbReference>
<dbReference type="EMBL" id="NKUJ01000034">
    <property type="protein sequence ID" value="RMJ17341.1"/>
    <property type="molecule type" value="Genomic_DNA"/>
</dbReference>
<name>A0A3M2SIH1_9HYPO</name>
<dbReference type="Gene3D" id="3.40.50.200">
    <property type="entry name" value="Peptidase S8/S53 domain"/>
    <property type="match status" value="1"/>
</dbReference>
<dbReference type="AlphaFoldDB" id="A0A3M2SIH1"/>
<feature type="domain" description="DUF7580" evidence="8">
    <location>
        <begin position="192"/>
        <end position="520"/>
    </location>
</feature>
<evidence type="ECO:0000256" key="1">
    <source>
        <dbReference type="ARBA" id="ARBA00011073"/>
    </source>
</evidence>
<reference evidence="9 10" key="1">
    <citation type="submission" date="2017-06" db="EMBL/GenBank/DDBJ databases">
        <title>Comparative genomic analysis of Ambrosia Fusariam Clade fungi.</title>
        <authorList>
            <person name="Stajich J.E."/>
            <person name="Carrillo J."/>
            <person name="Kijimoto T."/>
            <person name="Eskalen A."/>
            <person name="O'Donnell K."/>
            <person name="Kasson M."/>
        </authorList>
    </citation>
    <scope>NUCLEOTIDE SEQUENCE [LARGE SCALE GENOMIC DNA]</scope>
    <source>
        <strain evidence="9">UCR3666</strain>
    </source>
</reference>
<keyword evidence="10" id="KW-1185">Reference proteome</keyword>
<keyword evidence="4 5" id="KW-0720">Serine protease</keyword>
<dbReference type="InterPro" id="IPR000209">
    <property type="entry name" value="Peptidase_S8/S53_dom"/>
</dbReference>
<evidence type="ECO:0000313" key="9">
    <source>
        <dbReference type="EMBL" id="RMJ17341.1"/>
    </source>
</evidence>
<feature type="active site" description="Charge relay system" evidence="5">
    <location>
        <position position="686"/>
    </location>
</feature>
<dbReference type="InterPro" id="IPR015500">
    <property type="entry name" value="Peptidase_S8_subtilisin-rel"/>
</dbReference>
<feature type="compositionally biased region" description="Polar residues" evidence="6">
    <location>
        <begin position="546"/>
        <end position="555"/>
    </location>
</feature>
<dbReference type="PROSITE" id="PS00137">
    <property type="entry name" value="SUBTILASE_HIS"/>
    <property type="match status" value="1"/>
</dbReference>
<gene>
    <name evidence="9" type="ORF">CDV36_002985</name>
</gene>
<dbReference type="Pfam" id="PF24476">
    <property type="entry name" value="DUF7580"/>
    <property type="match status" value="1"/>
</dbReference>
<keyword evidence="2 5" id="KW-0645">Protease</keyword>
<evidence type="ECO:0000259" key="7">
    <source>
        <dbReference type="Pfam" id="PF00082"/>
    </source>
</evidence>
<dbReference type="PRINTS" id="PR00723">
    <property type="entry name" value="SUBTILISIN"/>
</dbReference>
<feature type="active site" description="Charge relay system" evidence="5">
    <location>
        <position position="652"/>
    </location>
</feature>
<dbReference type="SUPFAM" id="SSF52743">
    <property type="entry name" value="Subtilisin-like"/>
    <property type="match status" value="1"/>
</dbReference>
<protein>
    <submittedName>
        <fullName evidence="9">Uncharacterized protein</fullName>
    </submittedName>
</protein>
<feature type="active site" description="Charge relay system" evidence="5">
    <location>
        <position position="841"/>
    </location>
</feature>
<evidence type="ECO:0000256" key="3">
    <source>
        <dbReference type="ARBA" id="ARBA00022801"/>
    </source>
</evidence>
<dbReference type="OrthoDB" id="206201at2759"/>
<dbReference type="PANTHER" id="PTHR43806:SF11">
    <property type="entry name" value="CEREVISIN-RELATED"/>
    <property type="match status" value="1"/>
</dbReference>
<dbReference type="Pfam" id="PF00082">
    <property type="entry name" value="Peptidase_S8"/>
    <property type="match status" value="1"/>
</dbReference>
<evidence type="ECO:0000313" key="10">
    <source>
        <dbReference type="Proteomes" id="UP000277212"/>
    </source>
</evidence>